<dbReference type="PANTHER" id="PTHR39555:SF1">
    <property type="entry name" value="TYPE IV PILUS INNER MEMBRANE COMPONENT PILO"/>
    <property type="match status" value="1"/>
</dbReference>
<dbReference type="AlphaFoldDB" id="A0A317JPA4"/>
<dbReference type="GO" id="GO:0043683">
    <property type="term" value="P:type IV pilus assembly"/>
    <property type="evidence" value="ECO:0007669"/>
    <property type="project" value="InterPro"/>
</dbReference>
<proteinExistence type="predicted"/>
<accession>A0A317JPA4</accession>
<evidence type="ECO:0000313" key="1">
    <source>
        <dbReference type="EMBL" id="PWU23654.1"/>
    </source>
</evidence>
<name>A0A317JPA4_9BACT</name>
<comment type="caution">
    <text evidence="1">The sequence shown here is derived from an EMBL/GenBank/DDBJ whole genome shotgun (WGS) entry which is preliminary data.</text>
</comment>
<dbReference type="PANTHER" id="PTHR39555">
    <property type="entry name" value="FIMBRIAL ASSEMBLY PROTEIN PILO-LIKE PROTEIN-RELATED"/>
    <property type="match status" value="1"/>
</dbReference>
<dbReference type="Gene3D" id="3.30.70.60">
    <property type="match status" value="1"/>
</dbReference>
<dbReference type="GO" id="GO:0043107">
    <property type="term" value="P:type IV pilus-dependent motility"/>
    <property type="evidence" value="ECO:0007669"/>
    <property type="project" value="InterPro"/>
</dbReference>
<evidence type="ECO:0008006" key="3">
    <source>
        <dbReference type="Google" id="ProtNLM"/>
    </source>
</evidence>
<gene>
    <name evidence="1" type="ORF">C5B42_02235</name>
</gene>
<sequence length="225" mass="24663">MQHYRLENNMALKRPTLSGLMIQRELNKFYAHPMAQLSTGLVLTILATSFFALAAIKPTLETMAGLLKEIDDKRTIDQQLTTKISALATAQSELSTKGESAKVLLDAVPTTPDLPTLLKMMEKLATEHTVTFTSMIIPQIPTERDPNNSGVELESIPVSVTFSGSYQELSALLSDIENLQRVIVIDRIDIVPTTDTNQQTLSMAVTMRAFAFALTAPVKTATTPL</sequence>
<protein>
    <recommendedName>
        <fullName evidence="3">Pilus assembly protein PilO</fullName>
    </recommendedName>
</protein>
<dbReference type="InterPro" id="IPR014717">
    <property type="entry name" value="Transl_elong_EF1B/ribsomal_bS6"/>
</dbReference>
<reference evidence="1 2" key="1">
    <citation type="submission" date="2018-02" db="EMBL/GenBank/DDBJ databases">
        <title>Genomic Reconstructions from Amazon Rainforest and Pasture Soil Reveal Novel Insights into the Physiology of Candidate Phyla in Tropical Sites.</title>
        <authorList>
            <person name="Kroeger M.E."/>
            <person name="Delmont T."/>
            <person name="Eren A.M."/>
            <person name="Guo J."/>
            <person name="Meyer K.M."/>
            <person name="Khan K."/>
            <person name="Rodrigues J.L.M."/>
            <person name="Bohannan B.J.M."/>
            <person name="Tringe S."/>
            <person name="Borges C.D."/>
            <person name="Tiedje J."/>
            <person name="Tsai S.M."/>
            <person name="Nusslein K."/>
        </authorList>
    </citation>
    <scope>NUCLEOTIDE SEQUENCE [LARGE SCALE GENOMIC DNA]</scope>
    <source>
        <strain evidence="1">Amazon FNV 2010 28 9</strain>
    </source>
</reference>
<organism evidence="1 2">
    <name type="scientific">Candidatus Cerribacteria bacterium 'Amazon FNV 2010 28 9'</name>
    <dbReference type="NCBI Taxonomy" id="2081795"/>
    <lineage>
        <taxon>Bacteria</taxon>
        <taxon>Candidatus Cerribacteria</taxon>
    </lineage>
</organism>
<dbReference type="Pfam" id="PF04350">
    <property type="entry name" value="PilO"/>
    <property type="match status" value="1"/>
</dbReference>
<dbReference type="EMBL" id="PSRQ01000026">
    <property type="protein sequence ID" value="PWU23654.1"/>
    <property type="molecule type" value="Genomic_DNA"/>
</dbReference>
<dbReference type="InterPro" id="IPR007445">
    <property type="entry name" value="PilO"/>
</dbReference>
<dbReference type="Proteomes" id="UP000246104">
    <property type="component" value="Unassembled WGS sequence"/>
</dbReference>
<evidence type="ECO:0000313" key="2">
    <source>
        <dbReference type="Proteomes" id="UP000246104"/>
    </source>
</evidence>